<dbReference type="InterPro" id="IPR041712">
    <property type="entry name" value="DHPS-like_MBL-fold"/>
</dbReference>
<feature type="region of interest" description="Disordered" evidence="1">
    <location>
        <begin position="1"/>
        <end position="21"/>
    </location>
</feature>
<dbReference type="EMBL" id="CCSD01000048">
    <property type="protein sequence ID" value="CDZ88039.1"/>
    <property type="molecule type" value="Genomic_DNA"/>
</dbReference>
<dbReference type="PANTHER" id="PTHR13754:SF13">
    <property type="entry name" value="METALLO-BETA-LACTAMASE SUPERFAMILY PROTEIN (AFU_ORTHOLOGUE AFUA_3G07630)"/>
    <property type="match status" value="1"/>
</dbReference>
<dbReference type="Proteomes" id="UP000042997">
    <property type="component" value="Unassembled WGS sequence"/>
</dbReference>
<keyword evidence="3" id="KW-0378">Hydrolase</keyword>
<gene>
    <name evidence="3" type="ORF">RHRU231_380006</name>
</gene>
<dbReference type="OrthoDB" id="2273115at2"/>
<dbReference type="eggNOG" id="COG1237">
    <property type="taxonomic scope" value="Bacteria"/>
</dbReference>
<dbReference type="SUPFAM" id="SSF56281">
    <property type="entry name" value="Metallo-hydrolase/oxidoreductase"/>
    <property type="match status" value="1"/>
</dbReference>
<dbReference type="PANTHER" id="PTHR13754">
    <property type="entry name" value="METALLO-BETA-LACTAMASE SUPERFAMILY PROTEIN"/>
    <property type="match status" value="1"/>
</dbReference>
<feature type="compositionally biased region" description="Polar residues" evidence="1">
    <location>
        <begin position="350"/>
        <end position="360"/>
    </location>
</feature>
<evidence type="ECO:0000259" key="2">
    <source>
        <dbReference type="Pfam" id="PF00753"/>
    </source>
</evidence>
<organism evidence="3 4">
    <name type="scientific">Rhodococcus ruber</name>
    <dbReference type="NCBI Taxonomy" id="1830"/>
    <lineage>
        <taxon>Bacteria</taxon>
        <taxon>Bacillati</taxon>
        <taxon>Actinomycetota</taxon>
        <taxon>Actinomycetes</taxon>
        <taxon>Mycobacteriales</taxon>
        <taxon>Nocardiaceae</taxon>
        <taxon>Rhodococcus</taxon>
    </lineage>
</organism>
<dbReference type="InterPro" id="IPR001279">
    <property type="entry name" value="Metallo-B-lactamas"/>
</dbReference>
<feature type="domain" description="Metallo-beta-lactamase" evidence="2">
    <location>
        <begin position="85"/>
        <end position="188"/>
    </location>
</feature>
<dbReference type="InterPro" id="IPR052926">
    <property type="entry name" value="Metallo-beta-lactamase_dom"/>
</dbReference>
<accession>A0A098BH61</accession>
<sequence length="380" mass="41318">MTTRAETRDRRSAGQLPERDPVRVELRPVDAVDVTTLVDNSSDVLLPDVGPVRRWGLAGSAGPLPIVPSDLAVGFRTVDLLRAEHGFSVLIEIRVGETTHRVLYDAGATPDGLMANLDRLAISPDGIEAIVFSHGHFDHVMGLQGLARRLGSRRLPILVHPDFWTRRRIVGPGGAFELPTPSRAAIEGAGFVVVENRRPSFLLDGMLLVTGRIARTTGYETGMPGHQVHRDGRWRPDPLIDDDQAVVLHLRERGLVVLTGCGHAGLINILEHAERLTGVGRLHAVLGGFHLRDGPIVPRTVTALAAADPAVVVPAHCTSWKAQHALFTALPDAFHPNAVGSRFEFRTRPQPDTTGTQRITGQALKHTVRPERPGDRAGRR</sequence>
<reference evidence="3 4" key="1">
    <citation type="journal article" date="2014" name="Genome Announc.">
        <title>Draft Genome Sequence of Propane- and Butane-Oxidizing Actinobacterium Rhodococcus ruber IEGM 231.</title>
        <authorList>
            <person name="Ivshina I.B."/>
            <person name="Kuyukina M.S."/>
            <person name="Krivoruchko A.V."/>
            <person name="Barbe V."/>
            <person name="Fischer C."/>
        </authorList>
    </citation>
    <scope>NUCLEOTIDE SEQUENCE [LARGE SCALE GENOMIC DNA]</scope>
</reference>
<evidence type="ECO:0000313" key="3">
    <source>
        <dbReference type="EMBL" id="CDZ88039.1"/>
    </source>
</evidence>
<dbReference type="CDD" id="cd07713">
    <property type="entry name" value="DHPS-like_MBL-fold"/>
    <property type="match status" value="1"/>
</dbReference>
<name>A0A098BH61_9NOCA</name>
<dbReference type="Gene3D" id="3.60.15.10">
    <property type="entry name" value="Ribonuclease Z/Hydroxyacylglutathione hydrolase-like"/>
    <property type="match status" value="1"/>
</dbReference>
<dbReference type="KEGG" id="rrz:CS378_01835"/>
<dbReference type="GO" id="GO:0016740">
    <property type="term" value="F:transferase activity"/>
    <property type="evidence" value="ECO:0007669"/>
    <property type="project" value="TreeGrafter"/>
</dbReference>
<protein>
    <submittedName>
        <fullName evidence="3">Metal-dependent hydrolase, beta-lactamase superfamily II</fullName>
    </submittedName>
</protein>
<evidence type="ECO:0000256" key="1">
    <source>
        <dbReference type="SAM" id="MobiDB-lite"/>
    </source>
</evidence>
<dbReference type="InterPro" id="IPR036866">
    <property type="entry name" value="RibonucZ/Hydroxyglut_hydro"/>
</dbReference>
<dbReference type="Pfam" id="PF00753">
    <property type="entry name" value="Lactamase_B"/>
    <property type="match status" value="1"/>
</dbReference>
<feature type="region of interest" description="Disordered" evidence="1">
    <location>
        <begin position="346"/>
        <end position="380"/>
    </location>
</feature>
<dbReference type="RefSeq" id="WP_048772811.1">
    <property type="nucleotide sequence ID" value="NZ_CP023714.1"/>
</dbReference>
<dbReference type="GO" id="GO:0016787">
    <property type="term" value="F:hydrolase activity"/>
    <property type="evidence" value="ECO:0007669"/>
    <property type="project" value="UniProtKB-KW"/>
</dbReference>
<evidence type="ECO:0000313" key="4">
    <source>
        <dbReference type="Proteomes" id="UP000042997"/>
    </source>
</evidence>
<dbReference type="AlphaFoldDB" id="A0A098BH61"/>
<feature type="compositionally biased region" description="Basic and acidic residues" evidence="1">
    <location>
        <begin position="368"/>
        <end position="380"/>
    </location>
</feature>
<proteinExistence type="predicted"/>